<dbReference type="GO" id="GO:0016020">
    <property type="term" value="C:membrane"/>
    <property type="evidence" value="ECO:0007669"/>
    <property type="project" value="UniProtKB-SubCell"/>
</dbReference>
<dbReference type="HOGENOM" id="CLU_063502_0_0_1"/>
<feature type="compositionally biased region" description="Low complexity" evidence="5">
    <location>
        <begin position="165"/>
        <end position="211"/>
    </location>
</feature>
<keyword evidence="8" id="KW-1185">Reference proteome</keyword>
<evidence type="ECO:0000256" key="3">
    <source>
        <dbReference type="ARBA" id="ARBA00022989"/>
    </source>
</evidence>
<name>A0A0C3D886_OIDMZ</name>
<evidence type="ECO:0000256" key="1">
    <source>
        <dbReference type="ARBA" id="ARBA00004167"/>
    </source>
</evidence>
<dbReference type="InterPro" id="IPR051694">
    <property type="entry name" value="Immunoregulatory_rcpt-like"/>
</dbReference>
<dbReference type="PANTHER" id="PTHR15549:SF6">
    <property type="entry name" value="MID2 DOMAIN-CONTAINING PROTEIN"/>
    <property type="match status" value="1"/>
</dbReference>
<keyword evidence="2 6" id="KW-0812">Transmembrane</keyword>
<evidence type="ECO:0008006" key="9">
    <source>
        <dbReference type="Google" id="ProtNLM"/>
    </source>
</evidence>
<accession>A0A0C3D886</accession>
<dbReference type="STRING" id="913774.A0A0C3D886"/>
<comment type="subcellular location">
    <subcellularLocation>
        <location evidence="1">Membrane</location>
        <topology evidence="1">Single-pass membrane protein</topology>
    </subcellularLocation>
</comment>
<dbReference type="OrthoDB" id="3563651at2759"/>
<evidence type="ECO:0000313" key="8">
    <source>
        <dbReference type="Proteomes" id="UP000054321"/>
    </source>
</evidence>
<feature type="transmembrane region" description="Helical" evidence="6">
    <location>
        <begin position="219"/>
        <end position="240"/>
    </location>
</feature>
<organism evidence="7 8">
    <name type="scientific">Oidiodendron maius (strain Zn)</name>
    <dbReference type="NCBI Taxonomy" id="913774"/>
    <lineage>
        <taxon>Eukaryota</taxon>
        <taxon>Fungi</taxon>
        <taxon>Dikarya</taxon>
        <taxon>Ascomycota</taxon>
        <taxon>Pezizomycotina</taxon>
        <taxon>Leotiomycetes</taxon>
        <taxon>Leotiomycetes incertae sedis</taxon>
        <taxon>Myxotrichaceae</taxon>
        <taxon>Oidiodendron</taxon>
    </lineage>
</organism>
<dbReference type="GO" id="GO:0071944">
    <property type="term" value="C:cell periphery"/>
    <property type="evidence" value="ECO:0007669"/>
    <property type="project" value="UniProtKB-ARBA"/>
</dbReference>
<reference evidence="8" key="2">
    <citation type="submission" date="2015-01" db="EMBL/GenBank/DDBJ databases">
        <title>Evolutionary Origins and Diversification of the Mycorrhizal Mutualists.</title>
        <authorList>
            <consortium name="DOE Joint Genome Institute"/>
            <consortium name="Mycorrhizal Genomics Consortium"/>
            <person name="Kohler A."/>
            <person name="Kuo A."/>
            <person name="Nagy L.G."/>
            <person name="Floudas D."/>
            <person name="Copeland A."/>
            <person name="Barry K.W."/>
            <person name="Cichocki N."/>
            <person name="Veneault-Fourrey C."/>
            <person name="LaButti K."/>
            <person name="Lindquist E.A."/>
            <person name="Lipzen A."/>
            <person name="Lundell T."/>
            <person name="Morin E."/>
            <person name="Murat C."/>
            <person name="Riley R."/>
            <person name="Ohm R."/>
            <person name="Sun H."/>
            <person name="Tunlid A."/>
            <person name="Henrissat B."/>
            <person name="Grigoriev I.V."/>
            <person name="Hibbett D.S."/>
            <person name="Martin F."/>
        </authorList>
    </citation>
    <scope>NUCLEOTIDE SEQUENCE [LARGE SCALE GENOMIC DNA]</scope>
    <source>
        <strain evidence="8">Zn</strain>
    </source>
</reference>
<dbReference type="InParanoid" id="A0A0C3D886"/>
<proteinExistence type="predicted"/>
<dbReference type="Proteomes" id="UP000054321">
    <property type="component" value="Unassembled WGS sequence"/>
</dbReference>
<evidence type="ECO:0000256" key="4">
    <source>
        <dbReference type="ARBA" id="ARBA00023136"/>
    </source>
</evidence>
<evidence type="ECO:0000256" key="6">
    <source>
        <dbReference type="SAM" id="Phobius"/>
    </source>
</evidence>
<dbReference type="AlphaFoldDB" id="A0A0C3D886"/>
<keyword evidence="4 6" id="KW-0472">Membrane</keyword>
<keyword evidence="3 6" id="KW-1133">Transmembrane helix</keyword>
<evidence type="ECO:0000256" key="2">
    <source>
        <dbReference type="ARBA" id="ARBA00022692"/>
    </source>
</evidence>
<protein>
    <recommendedName>
        <fullName evidence="9">Mid2 domain-containing protein</fullName>
    </recommendedName>
</protein>
<reference evidence="7 8" key="1">
    <citation type="submission" date="2014-04" db="EMBL/GenBank/DDBJ databases">
        <authorList>
            <consortium name="DOE Joint Genome Institute"/>
            <person name="Kuo A."/>
            <person name="Martino E."/>
            <person name="Perotto S."/>
            <person name="Kohler A."/>
            <person name="Nagy L.G."/>
            <person name="Floudas D."/>
            <person name="Copeland A."/>
            <person name="Barry K.W."/>
            <person name="Cichocki N."/>
            <person name="Veneault-Fourrey C."/>
            <person name="LaButti K."/>
            <person name="Lindquist E.A."/>
            <person name="Lipzen A."/>
            <person name="Lundell T."/>
            <person name="Morin E."/>
            <person name="Murat C."/>
            <person name="Sun H."/>
            <person name="Tunlid A."/>
            <person name="Henrissat B."/>
            <person name="Grigoriev I.V."/>
            <person name="Hibbett D.S."/>
            <person name="Martin F."/>
            <person name="Nordberg H.P."/>
            <person name="Cantor M.N."/>
            <person name="Hua S.X."/>
        </authorList>
    </citation>
    <scope>NUCLEOTIDE SEQUENCE [LARGE SCALE GENOMIC DNA]</scope>
    <source>
        <strain evidence="7 8">Zn</strain>
    </source>
</reference>
<evidence type="ECO:0000313" key="7">
    <source>
        <dbReference type="EMBL" id="KIM98092.1"/>
    </source>
</evidence>
<dbReference type="CDD" id="cd12087">
    <property type="entry name" value="TM_EGFR-like"/>
    <property type="match status" value="1"/>
</dbReference>
<dbReference type="PANTHER" id="PTHR15549">
    <property type="entry name" value="PAIRED IMMUNOGLOBULIN-LIKE TYPE 2 RECEPTOR"/>
    <property type="match status" value="1"/>
</dbReference>
<dbReference type="EMBL" id="KN832881">
    <property type="protein sequence ID" value="KIM98092.1"/>
    <property type="molecule type" value="Genomic_DNA"/>
</dbReference>
<feature type="region of interest" description="Disordered" evidence="5">
    <location>
        <begin position="165"/>
        <end position="213"/>
    </location>
</feature>
<sequence>MTITLVPLSTVFTPPASCSSSWTYEGSVYNGVASGLLLQNAVGDILDTECFPPGYEGNGRVPAPQVFSPGACPHGYVTQSPVLVDAGVTTASCCSIGFTFSTNDGGNEGCLSTFTGATSLAARAGGEIFSSTDTTSHTSISGTFQMWGQVLTVAFDNDQLSLYTTTTSSTPTSSSTAVTSTPTTAVSSTTSSASTNLSPTTTSSPSNHSSGGLSGGAKAGIAIAVVVGAFLLIGAAFVWWRRRRIYGRSGYTSELAAPLGGDLQYKYGEQPPLHAPVELLATQPEAVTRRQPRLVGGYGPSEMPS</sequence>
<gene>
    <name evidence="7" type="ORF">OIDMADRAFT_182436</name>
</gene>
<evidence type="ECO:0000256" key="5">
    <source>
        <dbReference type="SAM" id="MobiDB-lite"/>
    </source>
</evidence>